<accession>A0A183LA13</accession>
<gene>
    <name evidence="1" type="ORF">SMRZ_LOCUS638</name>
</gene>
<dbReference type="EMBL" id="UZAI01000121">
    <property type="protein sequence ID" value="VDO48821.1"/>
    <property type="molecule type" value="Genomic_DNA"/>
</dbReference>
<evidence type="ECO:0000313" key="1">
    <source>
        <dbReference type="EMBL" id="VDO48821.1"/>
    </source>
</evidence>
<sequence length="100" mass="11796">MEDVRTRRGTDIDSYHHLVVAKMKLKLPKHWTTGEKVVQVCDTTFLRHTDKLNEFKITLNNRLQALQDLLNEEETVVEDNWKVIKKVLNLTLQEVLGFKH</sequence>
<keyword evidence="2" id="KW-1185">Reference proteome</keyword>
<name>A0A183LA13_9TREM</name>
<evidence type="ECO:0000313" key="2">
    <source>
        <dbReference type="Proteomes" id="UP000277204"/>
    </source>
</evidence>
<dbReference type="Proteomes" id="UP000277204">
    <property type="component" value="Unassembled WGS sequence"/>
</dbReference>
<organism evidence="1 2">
    <name type="scientific">Schistosoma margrebowiei</name>
    <dbReference type="NCBI Taxonomy" id="48269"/>
    <lineage>
        <taxon>Eukaryota</taxon>
        <taxon>Metazoa</taxon>
        <taxon>Spiralia</taxon>
        <taxon>Lophotrochozoa</taxon>
        <taxon>Platyhelminthes</taxon>
        <taxon>Trematoda</taxon>
        <taxon>Digenea</taxon>
        <taxon>Strigeidida</taxon>
        <taxon>Schistosomatoidea</taxon>
        <taxon>Schistosomatidae</taxon>
        <taxon>Schistosoma</taxon>
    </lineage>
</organism>
<dbReference type="AlphaFoldDB" id="A0A183LA13"/>
<reference evidence="1 2" key="1">
    <citation type="submission" date="2018-11" db="EMBL/GenBank/DDBJ databases">
        <authorList>
            <consortium name="Pathogen Informatics"/>
        </authorList>
    </citation>
    <scope>NUCLEOTIDE SEQUENCE [LARGE SCALE GENOMIC DNA]</scope>
    <source>
        <strain evidence="1 2">Zambia</strain>
    </source>
</reference>
<protein>
    <submittedName>
        <fullName evidence="1">Uncharacterized protein</fullName>
    </submittedName>
</protein>
<proteinExistence type="predicted"/>